<gene>
    <name evidence="1" type="ORF">FIBSPDRAFT_945550</name>
</gene>
<accession>A0A166TWQ9</accession>
<organism evidence="1 2">
    <name type="scientific">Athelia psychrophila</name>
    <dbReference type="NCBI Taxonomy" id="1759441"/>
    <lineage>
        <taxon>Eukaryota</taxon>
        <taxon>Fungi</taxon>
        <taxon>Dikarya</taxon>
        <taxon>Basidiomycota</taxon>
        <taxon>Agaricomycotina</taxon>
        <taxon>Agaricomycetes</taxon>
        <taxon>Agaricomycetidae</taxon>
        <taxon>Atheliales</taxon>
        <taxon>Atheliaceae</taxon>
        <taxon>Athelia</taxon>
    </lineage>
</organism>
<dbReference type="AlphaFoldDB" id="A0A166TWQ9"/>
<dbReference type="EMBL" id="KV417491">
    <property type="protein sequence ID" value="KZP31066.1"/>
    <property type="molecule type" value="Genomic_DNA"/>
</dbReference>
<evidence type="ECO:0000313" key="2">
    <source>
        <dbReference type="Proteomes" id="UP000076532"/>
    </source>
</evidence>
<dbReference type="STRING" id="436010.A0A166TWQ9"/>
<reference evidence="1 2" key="1">
    <citation type="journal article" date="2016" name="Mol. Biol. Evol.">
        <title>Comparative Genomics of Early-Diverging Mushroom-Forming Fungi Provides Insights into the Origins of Lignocellulose Decay Capabilities.</title>
        <authorList>
            <person name="Nagy L.G."/>
            <person name="Riley R."/>
            <person name="Tritt A."/>
            <person name="Adam C."/>
            <person name="Daum C."/>
            <person name="Floudas D."/>
            <person name="Sun H."/>
            <person name="Yadav J.S."/>
            <person name="Pangilinan J."/>
            <person name="Larsson K.H."/>
            <person name="Matsuura K."/>
            <person name="Barry K."/>
            <person name="Labutti K."/>
            <person name="Kuo R."/>
            <person name="Ohm R.A."/>
            <person name="Bhattacharya S.S."/>
            <person name="Shirouzu T."/>
            <person name="Yoshinaga Y."/>
            <person name="Martin F.M."/>
            <person name="Grigoriev I.V."/>
            <person name="Hibbett D.S."/>
        </authorList>
    </citation>
    <scope>NUCLEOTIDE SEQUENCE [LARGE SCALE GENOMIC DNA]</scope>
    <source>
        <strain evidence="1 2">CBS 109695</strain>
    </source>
</reference>
<name>A0A166TWQ9_9AGAM</name>
<dbReference type="OrthoDB" id="3029904at2759"/>
<sequence>MIRGLRALIFIINREFILIGWMVVYLVSYPVYSFSLPIYSFWCMDEFGWDLFVIGEGGSRKVLVPEEDKYNDSMIPLRKFRKYEAEAWETGTRHSDDTYDTKPRWQLPPKSHAESAVGSNINTWPHLSKVHELSFDDFDHIFPLLLKSTPSSCLSTS</sequence>
<evidence type="ECO:0000313" key="1">
    <source>
        <dbReference type="EMBL" id="KZP31066.1"/>
    </source>
</evidence>
<dbReference type="Proteomes" id="UP000076532">
    <property type="component" value="Unassembled WGS sequence"/>
</dbReference>
<keyword evidence="2" id="KW-1185">Reference proteome</keyword>
<protein>
    <submittedName>
        <fullName evidence="1">Uncharacterized protein</fullName>
    </submittedName>
</protein>
<dbReference type="Pfam" id="PF03142">
    <property type="entry name" value="Chitin_synth_2"/>
    <property type="match status" value="1"/>
</dbReference>
<proteinExistence type="predicted"/>